<evidence type="ECO:0000259" key="2">
    <source>
        <dbReference type="Pfam" id="PF09084"/>
    </source>
</evidence>
<dbReference type="PANTHER" id="PTHR30024:SF42">
    <property type="entry name" value="ALIPHATIC SULFONATES-BINDING PROTEIN-RELATED"/>
    <property type="match status" value="1"/>
</dbReference>
<feature type="signal peptide" evidence="1">
    <location>
        <begin position="1"/>
        <end position="24"/>
    </location>
</feature>
<feature type="domain" description="SsuA/THI5-like" evidence="2">
    <location>
        <begin position="43"/>
        <end position="253"/>
    </location>
</feature>
<keyword evidence="4" id="KW-1185">Reference proteome</keyword>
<dbReference type="EMBL" id="BAABCM010000001">
    <property type="protein sequence ID" value="GAA3789701.1"/>
    <property type="molecule type" value="Genomic_DNA"/>
</dbReference>
<dbReference type="Gene3D" id="3.40.190.10">
    <property type="entry name" value="Periplasmic binding protein-like II"/>
    <property type="match status" value="2"/>
</dbReference>
<dbReference type="SUPFAM" id="SSF53850">
    <property type="entry name" value="Periplasmic binding protein-like II"/>
    <property type="match status" value="1"/>
</dbReference>
<dbReference type="InterPro" id="IPR015168">
    <property type="entry name" value="SsuA/THI5"/>
</dbReference>
<sequence>MKRATALIAGAAAAALVLSGCGGSADTAGVTSFDIAVSNASEPYSIPWLVGKDQGFFAKRGVTIGEIVPGKGGGTTVRNMLSGDLPMADVGFTSVLESSEAGTPLTVVAGATQSVYGLDFYTLAGNTRVQTINDVHKWAYTNPQSVTQALSYILPKVAGATQDIERVSSGGAGEGVALLEAGSVDVAVVPPSVVAKTGKFRVVVSSADHLKKFQQSVITTTPEFAERNPDTVKAVVAGYAEAVDFIRANPAKAAQLYADYIDIDVAAATTIVEKAISYDNWGAGFDAEAIQQAVDAQRLAMNRTDLKFCDLFQKTYLPANVPATLPAECEGTR</sequence>
<protein>
    <submittedName>
        <fullName evidence="3">ABC transporter substrate-binding protein</fullName>
    </submittedName>
</protein>
<organism evidence="3 4">
    <name type="scientific">Amycolatopsis tucumanensis</name>
    <dbReference type="NCBI Taxonomy" id="401106"/>
    <lineage>
        <taxon>Bacteria</taxon>
        <taxon>Bacillati</taxon>
        <taxon>Actinomycetota</taxon>
        <taxon>Actinomycetes</taxon>
        <taxon>Pseudonocardiales</taxon>
        <taxon>Pseudonocardiaceae</taxon>
        <taxon>Amycolatopsis</taxon>
    </lineage>
</organism>
<dbReference type="PROSITE" id="PS51257">
    <property type="entry name" value="PROKAR_LIPOPROTEIN"/>
    <property type="match status" value="1"/>
</dbReference>
<name>A0ABP7HAL3_9PSEU</name>
<comment type="caution">
    <text evidence="3">The sequence shown here is derived from an EMBL/GenBank/DDBJ whole genome shotgun (WGS) entry which is preliminary data.</text>
</comment>
<accession>A0ABP7HAL3</accession>
<proteinExistence type="predicted"/>
<gene>
    <name evidence="3" type="ORF">GCM10022380_02540</name>
</gene>
<evidence type="ECO:0000313" key="3">
    <source>
        <dbReference type="EMBL" id="GAA3789701.1"/>
    </source>
</evidence>
<keyword evidence="1" id="KW-0732">Signal</keyword>
<evidence type="ECO:0000313" key="4">
    <source>
        <dbReference type="Proteomes" id="UP001501624"/>
    </source>
</evidence>
<dbReference type="PANTHER" id="PTHR30024">
    <property type="entry name" value="ALIPHATIC SULFONATES-BINDING PROTEIN-RELATED"/>
    <property type="match status" value="1"/>
</dbReference>
<dbReference type="Pfam" id="PF09084">
    <property type="entry name" value="NMT1"/>
    <property type="match status" value="1"/>
</dbReference>
<reference evidence="4" key="1">
    <citation type="journal article" date="2019" name="Int. J. Syst. Evol. Microbiol.">
        <title>The Global Catalogue of Microorganisms (GCM) 10K type strain sequencing project: providing services to taxonomists for standard genome sequencing and annotation.</title>
        <authorList>
            <consortium name="The Broad Institute Genomics Platform"/>
            <consortium name="The Broad Institute Genome Sequencing Center for Infectious Disease"/>
            <person name="Wu L."/>
            <person name="Ma J."/>
        </authorList>
    </citation>
    <scope>NUCLEOTIDE SEQUENCE [LARGE SCALE GENOMIC DNA]</scope>
    <source>
        <strain evidence="4">JCM 17017</strain>
    </source>
</reference>
<dbReference type="Proteomes" id="UP001501624">
    <property type="component" value="Unassembled WGS sequence"/>
</dbReference>
<feature type="chain" id="PRO_5045591880" evidence="1">
    <location>
        <begin position="25"/>
        <end position="333"/>
    </location>
</feature>
<dbReference type="RefSeq" id="WP_237335236.1">
    <property type="nucleotide sequence ID" value="NZ_BAABCM010000001.1"/>
</dbReference>
<evidence type="ECO:0000256" key="1">
    <source>
        <dbReference type="SAM" id="SignalP"/>
    </source>
</evidence>